<name>A0ACC3SSJ0_LIPKO</name>
<dbReference type="EMBL" id="MU971463">
    <property type="protein sequence ID" value="KAK9234578.1"/>
    <property type="molecule type" value="Genomic_DNA"/>
</dbReference>
<evidence type="ECO:0000313" key="2">
    <source>
        <dbReference type="Proteomes" id="UP001433508"/>
    </source>
</evidence>
<proteinExistence type="predicted"/>
<protein>
    <submittedName>
        <fullName evidence="1">Fungal-specific transcription factor domain-containing protein</fullName>
    </submittedName>
</protein>
<reference evidence="2" key="1">
    <citation type="journal article" date="2024" name="Front. Bioeng. Biotechnol.">
        <title>Genome-scale model development and genomic sequencing of the oleaginous clade Lipomyces.</title>
        <authorList>
            <person name="Czajka J.J."/>
            <person name="Han Y."/>
            <person name="Kim J."/>
            <person name="Mondo S.J."/>
            <person name="Hofstad B.A."/>
            <person name="Robles A."/>
            <person name="Haridas S."/>
            <person name="Riley R."/>
            <person name="LaButti K."/>
            <person name="Pangilinan J."/>
            <person name="Andreopoulos W."/>
            <person name="Lipzen A."/>
            <person name="Yan J."/>
            <person name="Wang M."/>
            <person name="Ng V."/>
            <person name="Grigoriev I.V."/>
            <person name="Spatafora J.W."/>
            <person name="Magnuson J.K."/>
            <person name="Baker S.E."/>
            <person name="Pomraning K.R."/>
        </authorList>
    </citation>
    <scope>NUCLEOTIDE SEQUENCE [LARGE SCALE GENOMIC DNA]</scope>
    <source>
        <strain evidence="2">CBS 7786</strain>
    </source>
</reference>
<keyword evidence="2" id="KW-1185">Reference proteome</keyword>
<gene>
    <name evidence="1" type="ORF">V1525DRAFT_412600</name>
</gene>
<organism evidence="1 2">
    <name type="scientific">Lipomyces kononenkoae</name>
    <name type="common">Yeast</name>
    <dbReference type="NCBI Taxonomy" id="34357"/>
    <lineage>
        <taxon>Eukaryota</taxon>
        <taxon>Fungi</taxon>
        <taxon>Dikarya</taxon>
        <taxon>Ascomycota</taxon>
        <taxon>Saccharomycotina</taxon>
        <taxon>Lipomycetes</taxon>
        <taxon>Lipomycetales</taxon>
        <taxon>Lipomycetaceae</taxon>
        <taxon>Lipomyces</taxon>
    </lineage>
</organism>
<sequence>MSTFATVGAVSIMTASPTTTAATITTTATRNGKGKNKRSSIACKNCHASKTKCDVSAHGRPCSRCAERGSADCELIESRRGTYDRKVWLKNVKARKEKEELHRRQVPMLVDITGDCRSPSSSSSLSDGSSSPPLPPPVIEPIQHAAAFEKPKWNMRSESWSNSVGWSTTHKDAVNHVNDCPTHLTAAKIAFLSREGCFTKPDRVVLDRLIAAYFDRVDPVLPIIQRTEFMFLYDADKLSWLLFQSVCFAASTHCSLNIICGGCCPDRHEWRMRFYRRAKSLFDFGYEKDRLTLLQSAILLSYWGGSPLDYWNTFSWLNVAVNIAESLGMHRHRLSPVSADSGRQLWKRIWWVLVVRDSFCASLLGKSLRINTSQCAVDPLQLEDFELDNDQGIYMIETAKLSMIHRDIVLARSASSVAESFIAVTLERLENWRASLPSCLSLATYPPTSAHHNILASSLSLIYYYNLIYLHQVADVAPTPAIAQDALSQILEIGSNIVTRSELAMLPQDAFGAFFMAMVLLFTCLVMKTGDVSLRKMQLNVCEMVVYQAQDCWDHADWILPLCNGLRHKIDGVSPPATSSTKLETEANSFSIDIELDSLFSSLGMHLALAAADNSAENEVVEPIESASPGSVLLSGSETELNVFNDMDDLFVDMDTISNVLVM</sequence>
<evidence type="ECO:0000313" key="1">
    <source>
        <dbReference type="EMBL" id="KAK9234578.1"/>
    </source>
</evidence>
<dbReference type="Proteomes" id="UP001433508">
    <property type="component" value="Unassembled WGS sequence"/>
</dbReference>
<accession>A0ACC3SSJ0</accession>
<comment type="caution">
    <text evidence="1">The sequence shown here is derived from an EMBL/GenBank/DDBJ whole genome shotgun (WGS) entry which is preliminary data.</text>
</comment>